<feature type="repeat" description="PPR" evidence="3">
    <location>
        <begin position="9"/>
        <end position="43"/>
    </location>
</feature>
<name>A0AAW2R8B9_9LAMI</name>
<proteinExistence type="inferred from homology"/>
<evidence type="ECO:0008006" key="5">
    <source>
        <dbReference type="Google" id="ProtNLM"/>
    </source>
</evidence>
<dbReference type="InterPro" id="IPR002885">
    <property type="entry name" value="PPR_rpt"/>
</dbReference>
<evidence type="ECO:0000313" key="4">
    <source>
        <dbReference type="EMBL" id="KAL0376380.1"/>
    </source>
</evidence>
<dbReference type="PROSITE" id="PS51375">
    <property type="entry name" value="PPR"/>
    <property type="match status" value="2"/>
</dbReference>
<comment type="similarity">
    <text evidence="1">Belongs to the PPR family. P subfamily.</text>
</comment>
<dbReference type="PANTHER" id="PTHR47939">
    <property type="entry name" value="MEMBRANE-ASSOCIATED SALT-INDUCIBLE PROTEIN-LIKE"/>
    <property type="match status" value="1"/>
</dbReference>
<comment type="caution">
    <text evidence="4">The sequence shown here is derived from an EMBL/GenBank/DDBJ whole genome shotgun (WGS) entry which is preliminary data.</text>
</comment>
<dbReference type="InterPro" id="IPR050667">
    <property type="entry name" value="PPR-containing_protein"/>
</dbReference>
<dbReference type="PANTHER" id="PTHR47939:SF5">
    <property type="entry name" value="PENTACOTRIPEPTIDE-REPEAT REGION OF PRORP DOMAIN-CONTAINING PROTEIN"/>
    <property type="match status" value="1"/>
</dbReference>
<dbReference type="EMBL" id="JACGWM010000004">
    <property type="protein sequence ID" value="KAL0376380.1"/>
    <property type="molecule type" value="Genomic_DNA"/>
</dbReference>
<protein>
    <recommendedName>
        <fullName evidence="5">Pentatricopeptide repeat-containing protein</fullName>
    </recommendedName>
</protein>
<reference evidence="4" key="2">
    <citation type="journal article" date="2024" name="Plant">
        <title>Genomic evolution and insights into agronomic trait innovations of Sesamum species.</title>
        <authorList>
            <person name="Miao H."/>
            <person name="Wang L."/>
            <person name="Qu L."/>
            <person name="Liu H."/>
            <person name="Sun Y."/>
            <person name="Le M."/>
            <person name="Wang Q."/>
            <person name="Wei S."/>
            <person name="Zheng Y."/>
            <person name="Lin W."/>
            <person name="Duan Y."/>
            <person name="Cao H."/>
            <person name="Xiong S."/>
            <person name="Wang X."/>
            <person name="Wei L."/>
            <person name="Li C."/>
            <person name="Ma Q."/>
            <person name="Ju M."/>
            <person name="Zhao R."/>
            <person name="Li G."/>
            <person name="Mu C."/>
            <person name="Tian Q."/>
            <person name="Mei H."/>
            <person name="Zhang T."/>
            <person name="Gao T."/>
            <person name="Zhang H."/>
        </authorList>
    </citation>
    <scope>NUCLEOTIDE SEQUENCE</scope>
    <source>
        <strain evidence="4">KEN8</strain>
    </source>
</reference>
<dbReference type="NCBIfam" id="TIGR00756">
    <property type="entry name" value="PPR"/>
    <property type="match status" value="2"/>
</dbReference>
<sequence length="178" mass="20227">MLKLDFRPDNFTYIAFISALCESGRFLEAKELFSSMEANGCLPDAYACNSFIDALIKSGRFQEAQDVWLKYKEKGITLKPMPVKSGHSSLWGVSCSPMMKQEQLKEFCSKTPTGICLSNLSVMIEWAWWFVRSIFEIFIGEGNLQNASSVGFRRTNVHVRISWILISITSQSGRRNEC</sequence>
<dbReference type="AlphaFoldDB" id="A0AAW2R8B9"/>
<evidence type="ECO:0000256" key="2">
    <source>
        <dbReference type="ARBA" id="ARBA00022737"/>
    </source>
</evidence>
<feature type="repeat" description="PPR" evidence="3">
    <location>
        <begin position="44"/>
        <end position="78"/>
    </location>
</feature>
<reference evidence="4" key="1">
    <citation type="submission" date="2020-06" db="EMBL/GenBank/DDBJ databases">
        <authorList>
            <person name="Li T."/>
            <person name="Hu X."/>
            <person name="Zhang T."/>
            <person name="Song X."/>
            <person name="Zhang H."/>
            <person name="Dai N."/>
            <person name="Sheng W."/>
            <person name="Hou X."/>
            <person name="Wei L."/>
        </authorList>
    </citation>
    <scope>NUCLEOTIDE SEQUENCE</scope>
    <source>
        <strain evidence="4">KEN8</strain>
        <tissue evidence="4">Leaf</tissue>
    </source>
</reference>
<accession>A0AAW2R8B9</accession>
<dbReference type="Pfam" id="PF13041">
    <property type="entry name" value="PPR_2"/>
    <property type="match status" value="1"/>
</dbReference>
<dbReference type="InterPro" id="IPR011990">
    <property type="entry name" value="TPR-like_helical_dom_sf"/>
</dbReference>
<gene>
    <name evidence="4" type="ORF">Scaly_0755600</name>
</gene>
<keyword evidence="2" id="KW-0677">Repeat</keyword>
<dbReference type="Gene3D" id="1.25.40.10">
    <property type="entry name" value="Tetratricopeptide repeat domain"/>
    <property type="match status" value="1"/>
</dbReference>
<evidence type="ECO:0000256" key="1">
    <source>
        <dbReference type="ARBA" id="ARBA00007626"/>
    </source>
</evidence>
<organism evidence="4">
    <name type="scientific">Sesamum calycinum</name>
    <dbReference type="NCBI Taxonomy" id="2727403"/>
    <lineage>
        <taxon>Eukaryota</taxon>
        <taxon>Viridiplantae</taxon>
        <taxon>Streptophyta</taxon>
        <taxon>Embryophyta</taxon>
        <taxon>Tracheophyta</taxon>
        <taxon>Spermatophyta</taxon>
        <taxon>Magnoliopsida</taxon>
        <taxon>eudicotyledons</taxon>
        <taxon>Gunneridae</taxon>
        <taxon>Pentapetalae</taxon>
        <taxon>asterids</taxon>
        <taxon>lamiids</taxon>
        <taxon>Lamiales</taxon>
        <taxon>Pedaliaceae</taxon>
        <taxon>Sesamum</taxon>
    </lineage>
</organism>
<evidence type="ECO:0000256" key="3">
    <source>
        <dbReference type="PROSITE-ProRule" id="PRU00708"/>
    </source>
</evidence>